<evidence type="ECO:0000313" key="3">
    <source>
        <dbReference type="Proteomes" id="UP000544110"/>
    </source>
</evidence>
<gene>
    <name evidence="2" type="ORF">BJ989_001640</name>
</gene>
<reference evidence="2 3" key="1">
    <citation type="submission" date="2020-07" db="EMBL/GenBank/DDBJ databases">
        <title>Sequencing the genomes of 1000 actinobacteria strains.</title>
        <authorList>
            <person name="Klenk H.-P."/>
        </authorList>
    </citation>
    <scope>NUCLEOTIDE SEQUENCE [LARGE SCALE GENOMIC DNA]</scope>
    <source>
        <strain evidence="2 3">DSM 24552</strain>
    </source>
</reference>
<comment type="caution">
    <text evidence="2">The sequence shown here is derived from an EMBL/GenBank/DDBJ whole genome shotgun (WGS) entry which is preliminary data.</text>
</comment>
<dbReference type="EMBL" id="JACCAC010000001">
    <property type="protein sequence ID" value="NYG55336.1"/>
    <property type="molecule type" value="Genomic_DNA"/>
</dbReference>
<feature type="domain" description="DUF3152" evidence="1">
    <location>
        <begin position="11"/>
        <end position="148"/>
    </location>
</feature>
<accession>A0A7Y9RU28</accession>
<dbReference type="SUPFAM" id="SSF55486">
    <property type="entry name" value="Metalloproteases ('zincins'), catalytic domain"/>
    <property type="match status" value="1"/>
</dbReference>
<evidence type="ECO:0000313" key="2">
    <source>
        <dbReference type="EMBL" id="NYG55336.1"/>
    </source>
</evidence>
<dbReference type="AlphaFoldDB" id="A0A7Y9RU28"/>
<protein>
    <recommendedName>
        <fullName evidence="1">DUF3152 domain-containing protein</fullName>
    </recommendedName>
</protein>
<evidence type="ECO:0000259" key="1">
    <source>
        <dbReference type="Pfam" id="PF11350"/>
    </source>
</evidence>
<proteinExistence type="predicted"/>
<keyword evidence="3" id="KW-1185">Reference proteome</keyword>
<dbReference type="Proteomes" id="UP000544110">
    <property type="component" value="Unassembled WGS sequence"/>
</dbReference>
<sequence>MPELSMAAGATLYAVQVERGLPTSAQKFARVVDSVLGDTRGWASRGHVLRRSTLDRAAFRVVLASPKTADELCAPLDTDGRLSCRVGERAVINAWRWWNGAQGYDRLERYRTYVVNHEVGHALGYAHAGCTGIADVAPVMLQQTIGLDGCRPNPWPAWERRAAAP</sequence>
<dbReference type="InterPro" id="IPR022603">
    <property type="entry name" value="DUF3152"/>
</dbReference>
<organism evidence="2 3">
    <name type="scientific">Nocardioides perillae</name>
    <dbReference type="NCBI Taxonomy" id="1119534"/>
    <lineage>
        <taxon>Bacteria</taxon>
        <taxon>Bacillati</taxon>
        <taxon>Actinomycetota</taxon>
        <taxon>Actinomycetes</taxon>
        <taxon>Propionibacteriales</taxon>
        <taxon>Nocardioidaceae</taxon>
        <taxon>Nocardioides</taxon>
    </lineage>
</organism>
<name>A0A7Y9RU28_9ACTN</name>
<dbReference type="Pfam" id="PF11350">
    <property type="entry name" value="DUF3152"/>
    <property type="match status" value="1"/>
</dbReference>